<keyword evidence="2" id="KW-0732">Signal</keyword>
<dbReference type="InterPro" id="IPR020985">
    <property type="entry name" value="Cell_surface_Shp_haem-bd"/>
</dbReference>
<dbReference type="RefSeq" id="WP_004824676.1">
    <property type="nucleotide sequence ID" value="NZ_ADDO01000035.1"/>
</dbReference>
<dbReference type="Gene3D" id="2.60.40.1850">
    <property type="match status" value="1"/>
</dbReference>
<dbReference type="Pfam" id="PF11545">
    <property type="entry name" value="HemeBinding_Shp"/>
    <property type="match status" value="1"/>
</dbReference>
<accession>D1VTB4</accession>
<evidence type="ECO:0000313" key="4">
    <source>
        <dbReference type="EMBL" id="EFA90212.1"/>
    </source>
</evidence>
<dbReference type="Proteomes" id="UP000005711">
    <property type="component" value="Unassembled WGS sequence"/>
</dbReference>
<evidence type="ECO:0000256" key="1">
    <source>
        <dbReference type="SAM" id="MobiDB-lite"/>
    </source>
</evidence>
<keyword evidence="5" id="KW-1185">Reference proteome</keyword>
<dbReference type="eggNOG" id="ENOG5032V38">
    <property type="taxonomic scope" value="Bacteria"/>
</dbReference>
<reference evidence="4 5" key="1">
    <citation type="submission" date="2009-12" db="EMBL/GenBank/DDBJ databases">
        <title>Genome Sequence of Peptoniphilus lacrimalis 315-B.</title>
        <authorList>
            <person name="Durkin A.S."/>
            <person name="Madupu R."/>
            <person name="Torralba M."/>
            <person name="Methe B."/>
            <person name="Sutton G."/>
            <person name="Strausberg R.L."/>
            <person name="Nelson K.E."/>
        </authorList>
    </citation>
    <scope>NUCLEOTIDE SEQUENCE [LARGE SCALE GENOMIC DNA]</scope>
    <source>
        <strain evidence="4 5">315-B</strain>
    </source>
</reference>
<dbReference type="AlphaFoldDB" id="D1VTB4"/>
<feature type="compositionally biased region" description="Basic and acidic residues" evidence="1">
    <location>
        <begin position="260"/>
        <end position="280"/>
    </location>
</feature>
<gene>
    <name evidence="4" type="ORF">HMPREF0628_0375</name>
</gene>
<organism evidence="4 5">
    <name type="scientific">Peptoniphilus lacrimalis 315-B</name>
    <dbReference type="NCBI Taxonomy" id="596330"/>
    <lineage>
        <taxon>Bacteria</taxon>
        <taxon>Bacillati</taxon>
        <taxon>Bacillota</taxon>
        <taxon>Tissierellia</taxon>
        <taxon>Tissierellales</taxon>
        <taxon>Peptoniphilaceae</taxon>
        <taxon>Peptoniphilus</taxon>
    </lineage>
</organism>
<evidence type="ECO:0000259" key="3">
    <source>
        <dbReference type="Pfam" id="PF11545"/>
    </source>
</evidence>
<feature type="signal peptide" evidence="2">
    <location>
        <begin position="1"/>
        <end position="23"/>
    </location>
</feature>
<dbReference type="EMBL" id="ADDO01000035">
    <property type="protein sequence ID" value="EFA90212.1"/>
    <property type="molecule type" value="Genomic_DNA"/>
</dbReference>
<sequence length="280" mass="30953">MRKKLLISTLLLSLLFAFTSTFAYTQEIYKATPYYIHPVTGVIEDAGNNPGIGQGMTENVLNPQALVETTDDGRMFLSVRYSLANYIKNETFAVQNRGDKDFYSVPAEVTGQTKETKDYRFEIPSANVIVRATFFVGPMGRDVVFYYDISNPTPGNTDFKTLEEANGTTNSPQVSQVAQEDLGNQEVENISPKKNSASNLQNSKNLVPVQGGSSVGEILPAANAGGKIEVKPVNSKFSAGALGYKHGLLTKDSPQIKKLYYSDDKDQKDQEEKEKNHWEK</sequence>
<name>D1VTB4_9FIRM</name>
<feature type="domain" description="Cell surface protein Shp haem-binding" evidence="3">
    <location>
        <begin position="26"/>
        <end position="161"/>
    </location>
</feature>
<proteinExistence type="predicted"/>
<comment type="caution">
    <text evidence="4">The sequence shown here is derived from an EMBL/GenBank/DDBJ whole genome shotgun (WGS) entry which is preliminary data.</text>
</comment>
<evidence type="ECO:0000313" key="5">
    <source>
        <dbReference type="Proteomes" id="UP000005711"/>
    </source>
</evidence>
<feature type="chain" id="PRO_5003025259" description="Cell surface protein Shp haem-binding domain-containing protein" evidence="2">
    <location>
        <begin position="24"/>
        <end position="280"/>
    </location>
</feature>
<dbReference type="InterPro" id="IPR037250">
    <property type="entry name" value="NEAT_dom_sf"/>
</dbReference>
<dbReference type="GO" id="GO:0020037">
    <property type="term" value="F:heme binding"/>
    <property type="evidence" value="ECO:0007669"/>
    <property type="project" value="InterPro"/>
</dbReference>
<protein>
    <recommendedName>
        <fullName evidence="3">Cell surface protein Shp haem-binding domain-containing protein</fullName>
    </recommendedName>
</protein>
<feature type="region of interest" description="Disordered" evidence="1">
    <location>
        <begin position="253"/>
        <end position="280"/>
    </location>
</feature>
<evidence type="ECO:0000256" key="2">
    <source>
        <dbReference type="SAM" id="SignalP"/>
    </source>
</evidence>